<dbReference type="STRING" id="63057.A0A2P5EPK0"/>
<gene>
    <name evidence="2" type="ORF">TorRG33x02_166420</name>
</gene>
<accession>A0A2P5EPK0</accession>
<evidence type="ECO:0008006" key="4">
    <source>
        <dbReference type="Google" id="ProtNLM"/>
    </source>
</evidence>
<sequence>MATAGDGGRRSGADEHGTKALWASMEGLEQRFENFVQESQQRFDDFSREVRLVLAEIRDGRTVEREGRRNRDRDLPREQLPTNRDRNQHRDAYPFHHLADTEVERDRRFQNNHRTPGVDSDDDFEAWVANTQRYGQAQFTPRSGSHDYKLKMDIPVFDGTCGIEEFLDWVRTVESFFEYVDVPEDKQVKMVVYRFRGGATAWWDQLTTSRRREGRPAIRT</sequence>
<dbReference type="Proteomes" id="UP000237000">
    <property type="component" value="Unassembled WGS sequence"/>
</dbReference>
<name>A0A2P5EPK0_TREOI</name>
<feature type="region of interest" description="Disordered" evidence="1">
    <location>
        <begin position="1"/>
        <end position="20"/>
    </location>
</feature>
<feature type="compositionally biased region" description="Basic and acidic residues" evidence="1">
    <location>
        <begin position="7"/>
        <end position="18"/>
    </location>
</feature>
<evidence type="ECO:0000256" key="1">
    <source>
        <dbReference type="SAM" id="MobiDB-lite"/>
    </source>
</evidence>
<dbReference type="OrthoDB" id="1934635at2759"/>
<evidence type="ECO:0000313" key="3">
    <source>
        <dbReference type="Proteomes" id="UP000237000"/>
    </source>
</evidence>
<keyword evidence="3" id="KW-1185">Reference proteome</keyword>
<reference evidence="3" key="1">
    <citation type="submission" date="2016-06" db="EMBL/GenBank/DDBJ databases">
        <title>Parallel loss of symbiosis genes in relatives of nitrogen-fixing non-legume Parasponia.</title>
        <authorList>
            <person name="Van Velzen R."/>
            <person name="Holmer R."/>
            <person name="Bu F."/>
            <person name="Rutten L."/>
            <person name="Van Zeijl A."/>
            <person name="Liu W."/>
            <person name="Santuari L."/>
            <person name="Cao Q."/>
            <person name="Sharma T."/>
            <person name="Shen D."/>
            <person name="Roswanjaya Y."/>
            <person name="Wardhani T."/>
            <person name="Kalhor M.S."/>
            <person name="Jansen J."/>
            <person name="Van den Hoogen J."/>
            <person name="Gungor B."/>
            <person name="Hartog M."/>
            <person name="Hontelez J."/>
            <person name="Verver J."/>
            <person name="Yang W.-C."/>
            <person name="Schijlen E."/>
            <person name="Repin R."/>
            <person name="Schilthuizen M."/>
            <person name="Schranz E."/>
            <person name="Heidstra R."/>
            <person name="Miyata K."/>
            <person name="Fedorova E."/>
            <person name="Kohlen W."/>
            <person name="Bisseling T."/>
            <person name="Smit S."/>
            <person name="Geurts R."/>
        </authorList>
    </citation>
    <scope>NUCLEOTIDE SEQUENCE [LARGE SCALE GENOMIC DNA]</scope>
    <source>
        <strain evidence="3">cv. RG33-2</strain>
    </source>
</reference>
<dbReference type="InParanoid" id="A0A2P5EPK0"/>
<proteinExistence type="predicted"/>
<organism evidence="2 3">
    <name type="scientific">Trema orientale</name>
    <name type="common">Charcoal tree</name>
    <name type="synonym">Celtis orientalis</name>
    <dbReference type="NCBI Taxonomy" id="63057"/>
    <lineage>
        <taxon>Eukaryota</taxon>
        <taxon>Viridiplantae</taxon>
        <taxon>Streptophyta</taxon>
        <taxon>Embryophyta</taxon>
        <taxon>Tracheophyta</taxon>
        <taxon>Spermatophyta</taxon>
        <taxon>Magnoliopsida</taxon>
        <taxon>eudicotyledons</taxon>
        <taxon>Gunneridae</taxon>
        <taxon>Pentapetalae</taxon>
        <taxon>rosids</taxon>
        <taxon>fabids</taxon>
        <taxon>Rosales</taxon>
        <taxon>Cannabaceae</taxon>
        <taxon>Trema</taxon>
    </lineage>
</organism>
<comment type="caution">
    <text evidence="2">The sequence shown here is derived from an EMBL/GenBank/DDBJ whole genome shotgun (WGS) entry which is preliminary data.</text>
</comment>
<dbReference type="AlphaFoldDB" id="A0A2P5EPK0"/>
<feature type="region of interest" description="Disordered" evidence="1">
    <location>
        <begin position="63"/>
        <end position="90"/>
    </location>
</feature>
<protein>
    <recommendedName>
        <fullName evidence="4">Retrotransposon gag domain-containing protein</fullName>
    </recommendedName>
</protein>
<evidence type="ECO:0000313" key="2">
    <source>
        <dbReference type="EMBL" id="PON87464.1"/>
    </source>
</evidence>
<dbReference type="EMBL" id="JXTC01000116">
    <property type="protein sequence ID" value="PON87464.1"/>
    <property type="molecule type" value="Genomic_DNA"/>
</dbReference>